<proteinExistence type="predicted"/>
<sequence length="110" mass="12337">MEDLLLTAWPPLCCASVSAWWRSDGYIARVAPSREVTSHLPNLFAARRETRRNPIPDSVRSTDNNCDYQLYGLEAAAADSPSDQSFDPSHQRNEAATYMNRSLCQPLHPS</sequence>
<accession>A0A6A5SXF4</accession>
<dbReference type="AlphaFoldDB" id="A0A6A5SXF4"/>
<dbReference type="EMBL" id="ML976010">
    <property type="protein sequence ID" value="KAF1945335.1"/>
    <property type="molecule type" value="Genomic_DNA"/>
</dbReference>
<reference evidence="1" key="1">
    <citation type="journal article" date="2020" name="Stud. Mycol.">
        <title>101 Dothideomycetes genomes: a test case for predicting lifestyles and emergence of pathogens.</title>
        <authorList>
            <person name="Haridas S."/>
            <person name="Albert R."/>
            <person name="Binder M."/>
            <person name="Bloem J."/>
            <person name="Labutti K."/>
            <person name="Salamov A."/>
            <person name="Andreopoulos B."/>
            <person name="Baker S."/>
            <person name="Barry K."/>
            <person name="Bills G."/>
            <person name="Bluhm B."/>
            <person name="Cannon C."/>
            <person name="Castanera R."/>
            <person name="Culley D."/>
            <person name="Daum C."/>
            <person name="Ezra D."/>
            <person name="Gonzalez J."/>
            <person name="Henrissat B."/>
            <person name="Kuo A."/>
            <person name="Liang C."/>
            <person name="Lipzen A."/>
            <person name="Lutzoni F."/>
            <person name="Magnuson J."/>
            <person name="Mondo S."/>
            <person name="Nolan M."/>
            <person name="Ohm R."/>
            <person name="Pangilinan J."/>
            <person name="Park H.-J."/>
            <person name="Ramirez L."/>
            <person name="Alfaro M."/>
            <person name="Sun H."/>
            <person name="Tritt A."/>
            <person name="Yoshinaga Y."/>
            <person name="Zwiers L.-H."/>
            <person name="Turgeon B."/>
            <person name="Goodwin S."/>
            <person name="Spatafora J."/>
            <person name="Crous P."/>
            <person name="Grigoriev I."/>
        </authorList>
    </citation>
    <scope>NUCLEOTIDE SEQUENCE</scope>
    <source>
        <strain evidence="1">CBS 161.51</strain>
    </source>
</reference>
<name>A0A6A5SXF4_9PLEO</name>
<organism evidence="1 2">
    <name type="scientific">Clathrospora elynae</name>
    <dbReference type="NCBI Taxonomy" id="706981"/>
    <lineage>
        <taxon>Eukaryota</taxon>
        <taxon>Fungi</taxon>
        <taxon>Dikarya</taxon>
        <taxon>Ascomycota</taxon>
        <taxon>Pezizomycotina</taxon>
        <taxon>Dothideomycetes</taxon>
        <taxon>Pleosporomycetidae</taxon>
        <taxon>Pleosporales</taxon>
        <taxon>Diademaceae</taxon>
        <taxon>Clathrospora</taxon>
    </lineage>
</organism>
<dbReference type="Proteomes" id="UP000800038">
    <property type="component" value="Unassembled WGS sequence"/>
</dbReference>
<keyword evidence="2" id="KW-1185">Reference proteome</keyword>
<gene>
    <name evidence="1" type="ORF">EJ02DRAFT_53021</name>
</gene>
<evidence type="ECO:0000313" key="1">
    <source>
        <dbReference type="EMBL" id="KAF1945335.1"/>
    </source>
</evidence>
<evidence type="ECO:0000313" key="2">
    <source>
        <dbReference type="Proteomes" id="UP000800038"/>
    </source>
</evidence>
<protein>
    <submittedName>
        <fullName evidence="1">Uncharacterized protein</fullName>
    </submittedName>
</protein>